<sequence>MSLSIDNKPQEEFDPFVGNYDGEDLFGDAPLGAAFRSPQEVKSDFAYDFLTPSPKTKEAPRQTSVQAGDQEISHGATAETSAYPISHLETQPENNGRGAGNQTLTFPTVSTSLRPPPQLPPQPPAQPPTLVVPDLPVQLPSGPIEMTSDFSFGDTGMHISPDTVLPSNIQPQYYNYAHFFPQPLPPYPPAAMARVTQGQAPGMLGSMPLPVPPISAPDVQALARDGRKINHTRKLKHDPGNDPSALYQKLPKMPSWGPPAKSGKKPIFEYYKDGPELYPYHRFDKEEIIAFLTGLGCPSPRALVVWVQNTPAQVNDRYQAQTSSSKCRYSGCPVKSGTILKGFYRVAFDEHSDETTTGIADPFHNAGYMHLYCFEEIFDLGLLLHSSKPLFNFDILPDTRHFHFETRNPMALTRDHQEALEVFDEWKQAQLARAHEMMNAVCHFNTDPRAAGFETRRTRNKECLWFKLTESHLLLESKGRHKTREKRGGANLDKHKGDLCRFLSIKAQMKRARQDDDDEDYEEDEATATERPPRKSRNLSASGPQARLMTGRPAAPGGSRGLVPSEAESEFIPDDSWLNMQPPSEQLHYLHDHHGAGPRTRKRSRQTEECIKKVLQSPTYLTRRSTIEINNLLGNEPPHVQDRVLAAAPEYYVGDVLSPTEIYHDRLEERIGRLPKRQRRDVSAYTEKREELVDPRKHHST</sequence>
<evidence type="ECO:0000313" key="2">
    <source>
        <dbReference type="EMBL" id="KAK0710863.1"/>
    </source>
</evidence>
<feature type="region of interest" description="Disordered" evidence="1">
    <location>
        <begin position="1"/>
        <end position="31"/>
    </location>
</feature>
<protein>
    <submittedName>
        <fullName evidence="2">Uncharacterized protein</fullName>
    </submittedName>
</protein>
<name>A0AA40A826_9PEZI</name>
<organism evidence="2 3">
    <name type="scientific">Lasiosphaeris hirsuta</name>
    <dbReference type="NCBI Taxonomy" id="260670"/>
    <lineage>
        <taxon>Eukaryota</taxon>
        <taxon>Fungi</taxon>
        <taxon>Dikarya</taxon>
        <taxon>Ascomycota</taxon>
        <taxon>Pezizomycotina</taxon>
        <taxon>Sordariomycetes</taxon>
        <taxon>Sordariomycetidae</taxon>
        <taxon>Sordariales</taxon>
        <taxon>Lasiosphaeriaceae</taxon>
        <taxon>Lasiosphaeris</taxon>
    </lineage>
</organism>
<feature type="region of interest" description="Disordered" evidence="1">
    <location>
        <begin position="676"/>
        <end position="701"/>
    </location>
</feature>
<feature type="compositionally biased region" description="Polar residues" evidence="1">
    <location>
        <begin position="88"/>
        <end position="113"/>
    </location>
</feature>
<dbReference type="EMBL" id="JAUKUA010000005">
    <property type="protein sequence ID" value="KAK0710863.1"/>
    <property type="molecule type" value="Genomic_DNA"/>
</dbReference>
<comment type="caution">
    <text evidence="2">The sequence shown here is derived from an EMBL/GenBank/DDBJ whole genome shotgun (WGS) entry which is preliminary data.</text>
</comment>
<evidence type="ECO:0000256" key="1">
    <source>
        <dbReference type="SAM" id="MobiDB-lite"/>
    </source>
</evidence>
<feature type="compositionally biased region" description="Basic and acidic residues" evidence="1">
    <location>
        <begin position="680"/>
        <end position="695"/>
    </location>
</feature>
<proteinExistence type="predicted"/>
<feature type="compositionally biased region" description="Acidic residues" evidence="1">
    <location>
        <begin position="515"/>
        <end position="527"/>
    </location>
</feature>
<feature type="region of interest" description="Disordered" evidence="1">
    <location>
        <begin position="511"/>
        <end position="565"/>
    </location>
</feature>
<accession>A0AA40A826</accession>
<evidence type="ECO:0000313" key="3">
    <source>
        <dbReference type="Proteomes" id="UP001172102"/>
    </source>
</evidence>
<feature type="compositionally biased region" description="Pro residues" evidence="1">
    <location>
        <begin position="114"/>
        <end position="127"/>
    </location>
</feature>
<reference evidence="2" key="1">
    <citation type="submission" date="2023-06" db="EMBL/GenBank/DDBJ databases">
        <title>Genome-scale phylogeny and comparative genomics of the fungal order Sordariales.</title>
        <authorList>
            <consortium name="Lawrence Berkeley National Laboratory"/>
            <person name="Hensen N."/>
            <person name="Bonometti L."/>
            <person name="Westerberg I."/>
            <person name="Brannstrom I.O."/>
            <person name="Guillou S."/>
            <person name="Cros-Aarteil S."/>
            <person name="Calhoun S."/>
            <person name="Haridas S."/>
            <person name="Kuo A."/>
            <person name="Mondo S."/>
            <person name="Pangilinan J."/>
            <person name="Riley R."/>
            <person name="Labutti K."/>
            <person name="Andreopoulos B."/>
            <person name="Lipzen A."/>
            <person name="Chen C."/>
            <person name="Yanf M."/>
            <person name="Daum C."/>
            <person name="Ng V."/>
            <person name="Clum A."/>
            <person name="Steindorff A."/>
            <person name="Ohm R."/>
            <person name="Martin F."/>
            <person name="Silar P."/>
            <person name="Natvig D."/>
            <person name="Lalanne C."/>
            <person name="Gautier V."/>
            <person name="Ament-Velasquez S.L."/>
            <person name="Kruys A."/>
            <person name="Hutchinson M.I."/>
            <person name="Powell A.J."/>
            <person name="Barry K."/>
            <person name="Miller A.N."/>
            <person name="Grigoriev I.V."/>
            <person name="Debuchy R."/>
            <person name="Gladieux P."/>
            <person name="Thoren M.H."/>
            <person name="Johannesson H."/>
        </authorList>
    </citation>
    <scope>NUCLEOTIDE SEQUENCE</scope>
    <source>
        <strain evidence="2">SMH4607-1</strain>
    </source>
</reference>
<gene>
    <name evidence="2" type="ORF">B0H67DRAFT_583573</name>
</gene>
<dbReference type="AlphaFoldDB" id="A0AA40A826"/>
<dbReference type="Proteomes" id="UP001172102">
    <property type="component" value="Unassembled WGS sequence"/>
</dbReference>
<feature type="region of interest" description="Disordered" evidence="1">
    <location>
        <begin position="46"/>
        <end position="128"/>
    </location>
</feature>
<keyword evidence="3" id="KW-1185">Reference proteome</keyword>